<evidence type="ECO:0000256" key="2">
    <source>
        <dbReference type="ARBA" id="ARBA00007520"/>
    </source>
</evidence>
<comment type="subcellular location">
    <subcellularLocation>
        <location evidence="1">Cell membrane</location>
        <topology evidence="1">Multi-pass membrane protein</topology>
    </subcellularLocation>
</comment>
<evidence type="ECO:0000256" key="4">
    <source>
        <dbReference type="ARBA" id="ARBA00022475"/>
    </source>
</evidence>
<dbReference type="GO" id="GO:0022857">
    <property type="term" value="F:transmembrane transporter activity"/>
    <property type="evidence" value="ECO:0007669"/>
    <property type="project" value="InterPro"/>
</dbReference>
<evidence type="ECO:0000256" key="10">
    <source>
        <dbReference type="SAM" id="Phobius"/>
    </source>
</evidence>
<evidence type="ECO:0000256" key="5">
    <source>
        <dbReference type="ARBA" id="ARBA00022692"/>
    </source>
</evidence>
<dbReference type="PROSITE" id="PS50850">
    <property type="entry name" value="MFS"/>
    <property type="match status" value="1"/>
</dbReference>
<gene>
    <name evidence="12" type="ORF">FRX48_00845</name>
</gene>
<dbReference type="PANTHER" id="PTHR23501:SF199">
    <property type="entry name" value="MFS EFFLUX TRANSPORTER INPD-RELATED"/>
    <property type="match status" value="1"/>
</dbReference>
<dbReference type="SUPFAM" id="SSF103473">
    <property type="entry name" value="MFS general substrate transporter"/>
    <property type="match status" value="1"/>
</dbReference>
<protein>
    <submittedName>
        <fullName evidence="12">MFS general substrate transporter</fullName>
    </submittedName>
</protein>
<name>A0A5M8Q1S5_9LECA</name>
<dbReference type="Pfam" id="PF07690">
    <property type="entry name" value="MFS_1"/>
    <property type="match status" value="1"/>
</dbReference>
<evidence type="ECO:0000256" key="1">
    <source>
        <dbReference type="ARBA" id="ARBA00004651"/>
    </source>
</evidence>
<evidence type="ECO:0000256" key="9">
    <source>
        <dbReference type="SAM" id="MobiDB-lite"/>
    </source>
</evidence>
<feature type="transmembrane region" description="Helical" evidence="10">
    <location>
        <begin position="560"/>
        <end position="578"/>
    </location>
</feature>
<feature type="transmembrane region" description="Helical" evidence="10">
    <location>
        <begin position="130"/>
        <end position="148"/>
    </location>
</feature>
<proteinExistence type="inferred from homology"/>
<feature type="transmembrane region" description="Helical" evidence="10">
    <location>
        <begin position="92"/>
        <end position="118"/>
    </location>
</feature>
<dbReference type="InterPro" id="IPR020846">
    <property type="entry name" value="MFS_dom"/>
</dbReference>
<feature type="transmembrane region" description="Helical" evidence="10">
    <location>
        <begin position="248"/>
        <end position="268"/>
    </location>
</feature>
<evidence type="ECO:0000256" key="3">
    <source>
        <dbReference type="ARBA" id="ARBA00022448"/>
    </source>
</evidence>
<dbReference type="PRINTS" id="PR01036">
    <property type="entry name" value="TCRTETB"/>
</dbReference>
<dbReference type="InterPro" id="IPR036259">
    <property type="entry name" value="MFS_trans_sf"/>
</dbReference>
<keyword evidence="8" id="KW-0325">Glycoprotein</keyword>
<dbReference type="Gene3D" id="1.20.1250.20">
    <property type="entry name" value="MFS general substrate transporter like domains"/>
    <property type="match status" value="1"/>
</dbReference>
<feature type="transmembrane region" description="Helical" evidence="10">
    <location>
        <begin position="217"/>
        <end position="236"/>
    </location>
</feature>
<evidence type="ECO:0000313" key="13">
    <source>
        <dbReference type="Proteomes" id="UP000324767"/>
    </source>
</evidence>
<evidence type="ECO:0000256" key="7">
    <source>
        <dbReference type="ARBA" id="ARBA00023136"/>
    </source>
</evidence>
<comment type="similarity">
    <text evidence="2">Belongs to the major facilitator superfamily. TCR/Tet family.</text>
</comment>
<keyword evidence="4" id="KW-1003">Cell membrane</keyword>
<comment type="caution">
    <text evidence="12">The sequence shown here is derived from an EMBL/GenBank/DDBJ whole genome shotgun (WGS) entry which is preliminary data.</text>
</comment>
<feature type="region of interest" description="Disordered" evidence="9">
    <location>
        <begin position="36"/>
        <end position="69"/>
    </location>
</feature>
<feature type="transmembrane region" description="Helical" evidence="10">
    <location>
        <begin position="449"/>
        <end position="467"/>
    </location>
</feature>
<keyword evidence="7 10" id="KW-0472">Membrane</keyword>
<dbReference type="FunFam" id="1.20.1720.10:FF:000012">
    <property type="entry name" value="MFS toxin efflux pump (AflT)"/>
    <property type="match status" value="1"/>
</dbReference>
<dbReference type="InterPro" id="IPR011701">
    <property type="entry name" value="MFS"/>
</dbReference>
<dbReference type="FunFam" id="1.20.1250.20:FF:000489">
    <property type="entry name" value="MFS general substrate transporter"/>
    <property type="match status" value="1"/>
</dbReference>
<dbReference type="PANTHER" id="PTHR23501">
    <property type="entry name" value="MAJOR FACILITATOR SUPERFAMILY"/>
    <property type="match status" value="1"/>
</dbReference>
<dbReference type="Gene3D" id="1.20.1720.10">
    <property type="entry name" value="Multidrug resistance protein D"/>
    <property type="match status" value="1"/>
</dbReference>
<dbReference type="CDD" id="cd17502">
    <property type="entry name" value="MFS_Azr1_MDR_like"/>
    <property type="match status" value="1"/>
</dbReference>
<organism evidence="12 13">
    <name type="scientific">Lasallia pustulata</name>
    <dbReference type="NCBI Taxonomy" id="136370"/>
    <lineage>
        <taxon>Eukaryota</taxon>
        <taxon>Fungi</taxon>
        <taxon>Dikarya</taxon>
        <taxon>Ascomycota</taxon>
        <taxon>Pezizomycotina</taxon>
        <taxon>Lecanoromycetes</taxon>
        <taxon>OSLEUM clade</taxon>
        <taxon>Umbilicariomycetidae</taxon>
        <taxon>Umbilicariales</taxon>
        <taxon>Umbilicariaceae</taxon>
        <taxon>Lasallia</taxon>
    </lineage>
</organism>
<feature type="transmembrane region" description="Helical" evidence="10">
    <location>
        <begin position="361"/>
        <end position="379"/>
    </location>
</feature>
<feature type="transmembrane region" description="Helical" evidence="10">
    <location>
        <begin position="185"/>
        <end position="210"/>
    </location>
</feature>
<sequence>MKFPKMFGTPKQCALCEMDHSRTTTVVPSLNTSHHNLEKESAGGSFKSPSLDGPLSTHPGSGEKNVQTTPVEEAEALDKLSDEGEYPSGSKLAIITLALCLSVFLVALDNTIIATAIPRITDQFHALGDVGWYGSAYLLTTACFQLLFGKFYTFFSIKWVYLAAIAIFELGSLVCGAAPTSVALIVGRAIAGLGSAGIFSGALVIVAYTVPLVKRPIYTGVIGAMYGIASVAGPLMGGAFTDHVSWRWCFYINLPIGAVTFFVIALFFKSPVRKNETSNGWQERTKQLDPIGTTFFIPAIVCLLLALQWGGSKYPWKDARVIALFVLFGIFIIIFVAIQFWQQDNATVPPRILKQRSMAAACWFGLANGGAFFIFVYYLPIWFQAIKGTTATESGIRNLPMIMGLVIMSVLAGFLVTKIGYYTPFIIAASVFTAVGAGLLTTLKVDSGHAAWIGYQVIFGFGMGFGMQQTLIAAQTVLHIDDVPVGTSVVMFVQTLGGALFISVAQNIFTNRLLSNLAARVPHLNPKIVLDTGATSLAKAIGNQDLAQVLLAYNSALVQTWYLAVALASLTIFGALAMEWKSVKGKKIETVAA</sequence>
<feature type="transmembrane region" description="Helical" evidence="10">
    <location>
        <begin position="424"/>
        <end position="443"/>
    </location>
</feature>
<evidence type="ECO:0000313" key="12">
    <source>
        <dbReference type="EMBL" id="KAA6416126.1"/>
    </source>
</evidence>
<dbReference type="EMBL" id="VXIT01000001">
    <property type="protein sequence ID" value="KAA6416126.1"/>
    <property type="molecule type" value="Genomic_DNA"/>
</dbReference>
<feature type="domain" description="Major facilitator superfamily (MFS) profile" evidence="11">
    <location>
        <begin position="95"/>
        <end position="583"/>
    </location>
</feature>
<evidence type="ECO:0000256" key="6">
    <source>
        <dbReference type="ARBA" id="ARBA00022989"/>
    </source>
</evidence>
<feature type="transmembrane region" description="Helical" evidence="10">
    <location>
        <begin position="399"/>
        <end position="417"/>
    </location>
</feature>
<accession>A0A5M8Q1S5</accession>
<dbReference type="OrthoDB" id="10021397at2759"/>
<feature type="transmembrane region" description="Helical" evidence="10">
    <location>
        <begin position="160"/>
        <end position="179"/>
    </location>
</feature>
<dbReference type="Proteomes" id="UP000324767">
    <property type="component" value="Unassembled WGS sequence"/>
</dbReference>
<dbReference type="GO" id="GO:0005886">
    <property type="term" value="C:plasma membrane"/>
    <property type="evidence" value="ECO:0007669"/>
    <property type="project" value="UniProtKB-SubCell"/>
</dbReference>
<feature type="transmembrane region" description="Helical" evidence="10">
    <location>
        <begin position="321"/>
        <end position="341"/>
    </location>
</feature>
<feature type="transmembrane region" description="Helical" evidence="10">
    <location>
        <begin position="488"/>
        <end position="509"/>
    </location>
</feature>
<reference evidence="12 13" key="1">
    <citation type="submission" date="2019-09" db="EMBL/GenBank/DDBJ databases">
        <title>The hologenome of the rock-dwelling lichen Lasallia pustulata.</title>
        <authorList>
            <person name="Greshake Tzovaras B."/>
            <person name="Segers F."/>
            <person name="Bicker A."/>
            <person name="Dal Grande F."/>
            <person name="Otte J."/>
            <person name="Hankeln T."/>
            <person name="Schmitt I."/>
            <person name="Ebersberger I."/>
        </authorList>
    </citation>
    <scope>NUCLEOTIDE SEQUENCE [LARGE SCALE GENOMIC DNA]</scope>
    <source>
        <strain evidence="12">A1-1</strain>
    </source>
</reference>
<keyword evidence="5 10" id="KW-0812">Transmembrane</keyword>
<keyword evidence="3" id="KW-0813">Transport</keyword>
<dbReference type="FunFam" id="1.20.1250.20:FF:000196">
    <property type="entry name" value="MFS toxin efflux pump (AflT)"/>
    <property type="match status" value="1"/>
</dbReference>
<evidence type="ECO:0000256" key="8">
    <source>
        <dbReference type="ARBA" id="ARBA00023180"/>
    </source>
</evidence>
<keyword evidence="6 10" id="KW-1133">Transmembrane helix</keyword>
<evidence type="ECO:0000259" key="11">
    <source>
        <dbReference type="PROSITE" id="PS50850"/>
    </source>
</evidence>
<feature type="transmembrane region" description="Helical" evidence="10">
    <location>
        <begin position="288"/>
        <end position="309"/>
    </location>
</feature>
<dbReference type="AlphaFoldDB" id="A0A5M8Q1S5"/>